<dbReference type="Pfam" id="PF02518">
    <property type="entry name" value="HATPase_c"/>
    <property type="match status" value="1"/>
</dbReference>
<feature type="transmembrane region" description="Helical" evidence="15">
    <location>
        <begin position="6"/>
        <end position="28"/>
    </location>
</feature>
<dbReference type="FunFam" id="1.10.287.130:FF:000008">
    <property type="entry name" value="Two-component sensor histidine kinase"/>
    <property type="match status" value="1"/>
</dbReference>
<dbReference type="InterPro" id="IPR003660">
    <property type="entry name" value="HAMP_dom"/>
</dbReference>
<feature type="transmembrane region" description="Helical" evidence="15">
    <location>
        <begin position="171"/>
        <end position="190"/>
    </location>
</feature>
<dbReference type="FunFam" id="3.30.565.10:FF:000023">
    <property type="entry name" value="PAS domain-containing sensor histidine kinase"/>
    <property type="match status" value="1"/>
</dbReference>
<dbReference type="Pfam" id="PF00672">
    <property type="entry name" value="HAMP"/>
    <property type="match status" value="1"/>
</dbReference>
<comment type="subcellular location">
    <subcellularLocation>
        <location evidence="2">Cell membrane</location>
        <topology evidence="2">Multi-pass membrane protein</topology>
    </subcellularLocation>
</comment>
<dbReference type="InterPro" id="IPR035965">
    <property type="entry name" value="PAS-like_dom_sf"/>
</dbReference>
<keyword evidence="10" id="KW-0067">ATP-binding</keyword>
<dbReference type="SMART" id="SM00091">
    <property type="entry name" value="PAS"/>
    <property type="match status" value="1"/>
</dbReference>
<dbReference type="CDD" id="cd00082">
    <property type="entry name" value="HisKA"/>
    <property type="match status" value="1"/>
</dbReference>
<evidence type="ECO:0000313" key="19">
    <source>
        <dbReference type="EMBL" id="SHK46077.1"/>
    </source>
</evidence>
<dbReference type="GO" id="GO:0005886">
    <property type="term" value="C:plasma membrane"/>
    <property type="evidence" value="ECO:0007669"/>
    <property type="project" value="UniProtKB-SubCell"/>
</dbReference>
<dbReference type="NCBIfam" id="NF046044">
    <property type="entry name" value="PnpS"/>
    <property type="match status" value="1"/>
</dbReference>
<keyword evidence="14" id="KW-0175">Coiled coil</keyword>
<dbReference type="PROSITE" id="PS50885">
    <property type="entry name" value="HAMP"/>
    <property type="match status" value="1"/>
</dbReference>
<dbReference type="InterPro" id="IPR000014">
    <property type="entry name" value="PAS"/>
</dbReference>
<dbReference type="NCBIfam" id="TIGR00229">
    <property type="entry name" value="sensory_box"/>
    <property type="match status" value="1"/>
</dbReference>
<dbReference type="Gene3D" id="3.30.450.20">
    <property type="entry name" value="PAS domain"/>
    <property type="match status" value="1"/>
</dbReference>
<dbReference type="EMBL" id="FRAJ01000019">
    <property type="protein sequence ID" value="SHK46077.1"/>
    <property type="molecule type" value="Genomic_DNA"/>
</dbReference>
<evidence type="ECO:0000256" key="13">
    <source>
        <dbReference type="ARBA" id="ARBA00023136"/>
    </source>
</evidence>
<dbReference type="Gene3D" id="3.30.565.10">
    <property type="entry name" value="Histidine kinase-like ATPase, C-terminal domain"/>
    <property type="match status" value="1"/>
</dbReference>
<dbReference type="PANTHER" id="PTHR45453">
    <property type="entry name" value="PHOSPHATE REGULON SENSOR PROTEIN PHOR"/>
    <property type="match status" value="1"/>
</dbReference>
<dbReference type="SMART" id="SM00387">
    <property type="entry name" value="HATPase_c"/>
    <property type="match status" value="1"/>
</dbReference>
<feature type="domain" description="Histidine kinase" evidence="16">
    <location>
        <begin position="374"/>
        <end position="591"/>
    </location>
</feature>
<dbReference type="Pfam" id="PF00512">
    <property type="entry name" value="HisKA"/>
    <property type="match status" value="1"/>
</dbReference>
<dbReference type="PROSITE" id="PS50109">
    <property type="entry name" value="HIS_KIN"/>
    <property type="match status" value="1"/>
</dbReference>
<dbReference type="Gene3D" id="1.10.287.130">
    <property type="match status" value="1"/>
</dbReference>
<dbReference type="InterPro" id="IPR005467">
    <property type="entry name" value="His_kinase_dom"/>
</dbReference>
<evidence type="ECO:0000256" key="7">
    <source>
        <dbReference type="ARBA" id="ARBA00022692"/>
    </source>
</evidence>
<keyword evidence="11 15" id="KW-1133">Transmembrane helix</keyword>
<dbReference type="CDD" id="cd06225">
    <property type="entry name" value="HAMP"/>
    <property type="match status" value="1"/>
</dbReference>
<evidence type="ECO:0000256" key="14">
    <source>
        <dbReference type="SAM" id="Coils"/>
    </source>
</evidence>
<evidence type="ECO:0000256" key="12">
    <source>
        <dbReference type="ARBA" id="ARBA00023012"/>
    </source>
</evidence>
<sequence length="591" mass="67861">MKKKIFVTYIILLLLETILTGLFSLSFIKMSYLSNIEEMLITDGNLVNKMVEDKIKEKYFKDIDFSKLAKEYSKQINARITFINRNGVVVGDSEIDKSDLKNIENHMNRPEIKKALKGIIGKSQRYSSTLDINYLYVAVPVVKDGIIYGVTRLAYPLNKINKIYFNFIKKIVISMVIGVAVAMLLGYRYINRITEPIKEITVTAQKISNGDFSSRVYVESEDEVKILADTFNLMAERLNNNISELQDKNTKLKSILTSMKEGLIAIDNSNRIILINSPAKKLFNIEKEDVLKEEIFNLINNEELKISLEKIINDNDLEKIEVAIDEPEMRILKIYKYLIKLNQDPNRIIGKLILIVEVTEMRRLEKMRTEFVANVSHELKTPLTSILGFVETLKNGAIDNEKVRDKFLNIIEIEAERLTRLIDDLLTLSDIESNKLSSNKKEYIDVYEEMIQIKDMMEEIAKQKDIEFICEIQESLPNIYGNRDWFKQMIINLVDNAIKYTPEGGIVRVSAYEKENSIFISVKDTGIGIPKKDIPRLFERFYRVDKARSRKVGGTGLGLAIVKHIVLSFGGKVDVYSEEGKGAEFLVKIPL</sequence>
<dbReference type="GO" id="GO:0004721">
    <property type="term" value="F:phosphoprotein phosphatase activity"/>
    <property type="evidence" value="ECO:0007669"/>
    <property type="project" value="TreeGrafter"/>
</dbReference>
<dbReference type="EC" id="2.7.13.3" evidence="3"/>
<evidence type="ECO:0000256" key="8">
    <source>
        <dbReference type="ARBA" id="ARBA00022741"/>
    </source>
</evidence>
<feature type="domain" description="HAMP" evidence="18">
    <location>
        <begin position="191"/>
        <end position="243"/>
    </location>
</feature>
<keyword evidence="5" id="KW-0597">Phosphoprotein</keyword>
<dbReference type="AlphaFoldDB" id="A0A1M6SN62"/>
<dbReference type="InterPro" id="IPR031967">
    <property type="entry name" value="PhoR_single_Cache-like_dom"/>
</dbReference>
<reference evidence="19 20" key="1">
    <citation type="submission" date="2016-11" db="EMBL/GenBank/DDBJ databases">
        <authorList>
            <person name="Jaros S."/>
            <person name="Januszkiewicz K."/>
            <person name="Wedrychowicz H."/>
        </authorList>
    </citation>
    <scope>NUCLEOTIDE SEQUENCE [LARGE SCALE GENOMIC DNA]</scope>
    <source>
        <strain evidence="19 20">DSM 14501</strain>
    </source>
</reference>
<dbReference type="InterPro" id="IPR004358">
    <property type="entry name" value="Sig_transdc_His_kin-like_C"/>
</dbReference>
<dbReference type="PANTHER" id="PTHR45453:SF1">
    <property type="entry name" value="PHOSPHATE REGULON SENSOR PROTEIN PHOR"/>
    <property type="match status" value="1"/>
</dbReference>
<evidence type="ECO:0000259" key="16">
    <source>
        <dbReference type="PROSITE" id="PS50109"/>
    </source>
</evidence>
<dbReference type="Gene3D" id="6.10.340.10">
    <property type="match status" value="1"/>
</dbReference>
<evidence type="ECO:0000256" key="2">
    <source>
        <dbReference type="ARBA" id="ARBA00004651"/>
    </source>
</evidence>
<name>A0A1M6SN62_9FIRM</name>
<evidence type="ECO:0000256" key="5">
    <source>
        <dbReference type="ARBA" id="ARBA00022553"/>
    </source>
</evidence>
<dbReference type="SUPFAM" id="SSF158472">
    <property type="entry name" value="HAMP domain-like"/>
    <property type="match status" value="1"/>
</dbReference>
<evidence type="ECO:0000256" key="4">
    <source>
        <dbReference type="ARBA" id="ARBA00022475"/>
    </source>
</evidence>
<dbReference type="GO" id="GO:0005524">
    <property type="term" value="F:ATP binding"/>
    <property type="evidence" value="ECO:0007669"/>
    <property type="project" value="UniProtKB-KW"/>
</dbReference>
<keyword evidence="6" id="KW-0808">Transferase</keyword>
<keyword evidence="8" id="KW-0547">Nucleotide-binding</keyword>
<keyword evidence="12" id="KW-0902">Two-component regulatory system</keyword>
<dbReference type="InterPro" id="IPR003594">
    <property type="entry name" value="HATPase_dom"/>
</dbReference>
<protein>
    <recommendedName>
        <fullName evidence="3">histidine kinase</fullName>
        <ecNumber evidence="3">2.7.13.3</ecNumber>
    </recommendedName>
</protein>
<dbReference type="GO" id="GO:0006355">
    <property type="term" value="P:regulation of DNA-templated transcription"/>
    <property type="evidence" value="ECO:0007669"/>
    <property type="project" value="InterPro"/>
</dbReference>
<feature type="coiled-coil region" evidence="14">
    <location>
        <begin position="228"/>
        <end position="255"/>
    </location>
</feature>
<feature type="domain" description="PAS" evidence="17">
    <location>
        <begin position="248"/>
        <end position="303"/>
    </location>
</feature>
<comment type="catalytic activity">
    <reaction evidence="1">
        <text>ATP + protein L-histidine = ADP + protein N-phospho-L-histidine.</text>
        <dbReference type="EC" id="2.7.13.3"/>
    </reaction>
</comment>
<keyword evidence="13 15" id="KW-0472">Membrane</keyword>
<evidence type="ECO:0000313" key="20">
    <source>
        <dbReference type="Proteomes" id="UP000184082"/>
    </source>
</evidence>
<evidence type="ECO:0000256" key="3">
    <source>
        <dbReference type="ARBA" id="ARBA00012438"/>
    </source>
</evidence>
<evidence type="ECO:0000256" key="15">
    <source>
        <dbReference type="SAM" id="Phobius"/>
    </source>
</evidence>
<dbReference type="InterPro" id="IPR013767">
    <property type="entry name" value="PAS_fold"/>
</dbReference>
<evidence type="ECO:0000256" key="1">
    <source>
        <dbReference type="ARBA" id="ARBA00000085"/>
    </source>
</evidence>
<dbReference type="PROSITE" id="PS50112">
    <property type="entry name" value="PAS"/>
    <property type="match status" value="1"/>
</dbReference>
<dbReference type="STRING" id="1121266.SAMN02745883_02101"/>
<evidence type="ECO:0000259" key="17">
    <source>
        <dbReference type="PROSITE" id="PS50112"/>
    </source>
</evidence>
<dbReference type="PRINTS" id="PR00344">
    <property type="entry name" value="BCTRLSENSOR"/>
</dbReference>
<dbReference type="InterPro" id="IPR036097">
    <property type="entry name" value="HisK_dim/P_sf"/>
</dbReference>
<evidence type="ECO:0000259" key="18">
    <source>
        <dbReference type="PROSITE" id="PS50885"/>
    </source>
</evidence>
<dbReference type="CDD" id="cd00130">
    <property type="entry name" value="PAS"/>
    <property type="match status" value="1"/>
</dbReference>
<dbReference type="CDD" id="cd16922">
    <property type="entry name" value="HATPase_EvgS-ArcB-TorS-like"/>
    <property type="match status" value="1"/>
</dbReference>
<dbReference type="Proteomes" id="UP000184082">
    <property type="component" value="Unassembled WGS sequence"/>
</dbReference>
<evidence type="ECO:0000256" key="6">
    <source>
        <dbReference type="ARBA" id="ARBA00022679"/>
    </source>
</evidence>
<dbReference type="SUPFAM" id="SSF55874">
    <property type="entry name" value="ATPase domain of HSP90 chaperone/DNA topoisomerase II/histidine kinase"/>
    <property type="match status" value="1"/>
</dbReference>
<keyword evidence="20" id="KW-1185">Reference proteome</keyword>
<dbReference type="GO" id="GO:0000155">
    <property type="term" value="F:phosphorelay sensor kinase activity"/>
    <property type="evidence" value="ECO:0007669"/>
    <property type="project" value="InterPro"/>
</dbReference>
<dbReference type="Pfam" id="PF16736">
    <property type="entry name" value="sCache_like"/>
    <property type="match status" value="1"/>
</dbReference>
<gene>
    <name evidence="19" type="ORF">SAMN02745883_02101</name>
</gene>
<proteinExistence type="predicted"/>
<accession>A0A1M6SN62</accession>
<dbReference type="SUPFAM" id="SSF47384">
    <property type="entry name" value="Homodimeric domain of signal transducing histidine kinase"/>
    <property type="match status" value="1"/>
</dbReference>
<evidence type="ECO:0000256" key="10">
    <source>
        <dbReference type="ARBA" id="ARBA00022840"/>
    </source>
</evidence>
<evidence type="ECO:0000256" key="11">
    <source>
        <dbReference type="ARBA" id="ARBA00022989"/>
    </source>
</evidence>
<dbReference type="SUPFAM" id="SSF55785">
    <property type="entry name" value="PYP-like sensor domain (PAS domain)"/>
    <property type="match status" value="1"/>
</dbReference>
<organism evidence="19 20">
    <name type="scientific">Caminicella sporogenes DSM 14501</name>
    <dbReference type="NCBI Taxonomy" id="1121266"/>
    <lineage>
        <taxon>Bacteria</taxon>
        <taxon>Bacillati</taxon>
        <taxon>Bacillota</taxon>
        <taxon>Clostridia</taxon>
        <taxon>Peptostreptococcales</taxon>
        <taxon>Caminicellaceae</taxon>
        <taxon>Caminicella</taxon>
    </lineage>
</organism>
<dbReference type="Pfam" id="PF00989">
    <property type="entry name" value="PAS"/>
    <property type="match status" value="1"/>
</dbReference>
<evidence type="ECO:0000256" key="9">
    <source>
        <dbReference type="ARBA" id="ARBA00022777"/>
    </source>
</evidence>
<keyword evidence="7 15" id="KW-0812">Transmembrane</keyword>
<dbReference type="InterPro" id="IPR050351">
    <property type="entry name" value="BphY/WalK/GraS-like"/>
</dbReference>
<dbReference type="InterPro" id="IPR036890">
    <property type="entry name" value="HATPase_C_sf"/>
</dbReference>
<keyword evidence="4" id="KW-1003">Cell membrane</keyword>
<dbReference type="InterPro" id="IPR029151">
    <property type="entry name" value="Sensor-like_sf"/>
</dbReference>
<dbReference type="SMART" id="SM00304">
    <property type="entry name" value="HAMP"/>
    <property type="match status" value="1"/>
</dbReference>
<keyword evidence="9 19" id="KW-0418">Kinase</keyword>
<dbReference type="SUPFAM" id="SSF103190">
    <property type="entry name" value="Sensory domain-like"/>
    <property type="match status" value="1"/>
</dbReference>
<dbReference type="GO" id="GO:0016036">
    <property type="term" value="P:cellular response to phosphate starvation"/>
    <property type="evidence" value="ECO:0007669"/>
    <property type="project" value="TreeGrafter"/>
</dbReference>
<dbReference type="InterPro" id="IPR003661">
    <property type="entry name" value="HisK_dim/P_dom"/>
</dbReference>
<dbReference type="SMART" id="SM00388">
    <property type="entry name" value="HisKA"/>
    <property type="match status" value="1"/>
</dbReference>